<protein>
    <submittedName>
        <fullName evidence="2">Uncharacterized protein</fullName>
    </submittedName>
</protein>
<organism evidence="1 2">
    <name type="scientific">Rhabditophanes sp. KR3021</name>
    <dbReference type="NCBI Taxonomy" id="114890"/>
    <lineage>
        <taxon>Eukaryota</taxon>
        <taxon>Metazoa</taxon>
        <taxon>Ecdysozoa</taxon>
        <taxon>Nematoda</taxon>
        <taxon>Chromadorea</taxon>
        <taxon>Rhabditida</taxon>
        <taxon>Tylenchina</taxon>
        <taxon>Panagrolaimomorpha</taxon>
        <taxon>Strongyloidoidea</taxon>
        <taxon>Alloionematidae</taxon>
        <taxon>Rhabditophanes</taxon>
    </lineage>
</organism>
<name>A0AC35U2N0_9BILA</name>
<dbReference type="Proteomes" id="UP000095286">
    <property type="component" value="Unplaced"/>
</dbReference>
<sequence>MVFKMFHTFLLNQIQNFIPQLKNDENIMQQTTLNSQLDGYQSMSFPVAVPMTNTMGNVQSISDPPRIVDLLSIKNIWKQVLIITSSSMKTNGVFAMPYTPAQTITDFGFCLLSSVQTIFDFETFENLFFNS</sequence>
<dbReference type="WBParaSite" id="RSKR_0000677566.1">
    <property type="protein sequence ID" value="RSKR_0000677566.1"/>
    <property type="gene ID" value="RSKR_0000677566"/>
</dbReference>
<evidence type="ECO:0000313" key="2">
    <source>
        <dbReference type="WBParaSite" id="RSKR_0000677566.1"/>
    </source>
</evidence>
<evidence type="ECO:0000313" key="1">
    <source>
        <dbReference type="Proteomes" id="UP000095286"/>
    </source>
</evidence>
<accession>A0AC35U2N0</accession>
<reference evidence="2" key="1">
    <citation type="submission" date="2016-11" db="UniProtKB">
        <authorList>
            <consortium name="WormBaseParasite"/>
        </authorList>
    </citation>
    <scope>IDENTIFICATION</scope>
    <source>
        <strain evidence="2">KR3021</strain>
    </source>
</reference>
<proteinExistence type="predicted"/>